<evidence type="ECO:0000313" key="2">
    <source>
        <dbReference type="EMBL" id="BAC24932.1"/>
    </source>
</evidence>
<evidence type="ECO:0000256" key="1">
    <source>
        <dbReference type="SAM" id="MobiDB-lite"/>
    </source>
</evidence>
<reference evidence="4" key="3">
    <citation type="journal article" date="2005" name="Nature">
        <title>The map-based sequence of the rice genome.</title>
        <authorList>
            <consortium name="International rice genome sequencing project (IRGSP)"/>
            <person name="Matsumoto T."/>
            <person name="Wu J."/>
            <person name="Kanamori H."/>
            <person name="Katayose Y."/>
            <person name="Fujisawa M."/>
            <person name="Namiki N."/>
            <person name="Mizuno H."/>
            <person name="Yamamoto K."/>
            <person name="Antonio B.A."/>
            <person name="Baba T."/>
            <person name="Sakata K."/>
            <person name="Nagamura Y."/>
            <person name="Aoki H."/>
            <person name="Arikawa K."/>
            <person name="Arita K."/>
            <person name="Bito T."/>
            <person name="Chiden Y."/>
            <person name="Fujitsuka N."/>
            <person name="Fukunaka R."/>
            <person name="Hamada M."/>
            <person name="Harada C."/>
            <person name="Hayashi A."/>
            <person name="Hijishita S."/>
            <person name="Honda M."/>
            <person name="Hosokawa S."/>
            <person name="Ichikawa Y."/>
            <person name="Idonuma A."/>
            <person name="Iijima M."/>
            <person name="Ikeda M."/>
            <person name="Ikeno M."/>
            <person name="Ito K."/>
            <person name="Ito S."/>
            <person name="Ito T."/>
            <person name="Ito Y."/>
            <person name="Ito Y."/>
            <person name="Iwabuchi A."/>
            <person name="Kamiya K."/>
            <person name="Karasawa W."/>
            <person name="Kurita K."/>
            <person name="Katagiri S."/>
            <person name="Kikuta A."/>
            <person name="Kobayashi H."/>
            <person name="Kobayashi N."/>
            <person name="Machita K."/>
            <person name="Maehara T."/>
            <person name="Masukawa M."/>
            <person name="Mizubayashi T."/>
            <person name="Mukai Y."/>
            <person name="Nagasaki H."/>
            <person name="Nagata Y."/>
            <person name="Naito S."/>
            <person name="Nakashima M."/>
            <person name="Nakama Y."/>
            <person name="Nakamichi Y."/>
            <person name="Nakamura M."/>
            <person name="Meguro A."/>
            <person name="Negishi M."/>
            <person name="Ohta I."/>
            <person name="Ohta T."/>
            <person name="Okamoto M."/>
            <person name="Ono N."/>
            <person name="Saji S."/>
            <person name="Sakaguchi M."/>
            <person name="Sakai K."/>
            <person name="Shibata M."/>
            <person name="Shimokawa T."/>
            <person name="Song J."/>
            <person name="Takazaki Y."/>
            <person name="Terasawa K."/>
            <person name="Tsugane M."/>
            <person name="Tsuji K."/>
            <person name="Ueda S."/>
            <person name="Waki K."/>
            <person name="Yamagata H."/>
            <person name="Yamamoto M."/>
            <person name="Yamamoto S."/>
            <person name="Yamane H."/>
            <person name="Yoshiki S."/>
            <person name="Yoshihara R."/>
            <person name="Yukawa K."/>
            <person name="Zhong H."/>
            <person name="Yano M."/>
            <person name="Yuan Q."/>
            <person name="Ouyang S."/>
            <person name="Liu J."/>
            <person name="Jones K.M."/>
            <person name="Gansberger K."/>
            <person name="Moffat K."/>
            <person name="Hill J."/>
            <person name="Bera J."/>
            <person name="Fadrosh D."/>
            <person name="Jin S."/>
            <person name="Johri S."/>
            <person name="Kim M."/>
            <person name="Overton L."/>
            <person name="Reardon M."/>
            <person name="Tsitrin T."/>
            <person name="Vuong H."/>
            <person name="Weaver B."/>
            <person name="Ciecko A."/>
            <person name="Tallon L."/>
            <person name="Jackson J."/>
            <person name="Pai G."/>
            <person name="Aken S.V."/>
            <person name="Utterback T."/>
            <person name="Reidmuller S."/>
            <person name="Feldblyum T."/>
            <person name="Hsiao J."/>
            <person name="Zismann V."/>
            <person name="Iobst S."/>
            <person name="de Vazeille A.R."/>
            <person name="Buell C.R."/>
            <person name="Ying K."/>
            <person name="Li Y."/>
            <person name="Lu T."/>
            <person name="Huang Y."/>
            <person name="Zhao Q."/>
            <person name="Feng Q."/>
            <person name="Zhang L."/>
            <person name="Zhu J."/>
            <person name="Weng Q."/>
            <person name="Mu J."/>
            <person name="Lu Y."/>
            <person name="Fan D."/>
            <person name="Liu Y."/>
            <person name="Guan J."/>
            <person name="Zhang Y."/>
            <person name="Yu S."/>
            <person name="Liu X."/>
            <person name="Zhang Y."/>
            <person name="Hong G."/>
            <person name="Han B."/>
            <person name="Choisne N."/>
            <person name="Demange N."/>
            <person name="Orjeda G."/>
            <person name="Samain S."/>
            <person name="Cattolico L."/>
            <person name="Pelletier E."/>
            <person name="Couloux A."/>
            <person name="Segurens B."/>
            <person name="Wincker P."/>
            <person name="D'Hont A."/>
            <person name="Scarpelli C."/>
            <person name="Weissenbach J."/>
            <person name="Salanoubat M."/>
            <person name="Quetier F."/>
            <person name="Yu Y."/>
            <person name="Kim H.R."/>
            <person name="Rambo T."/>
            <person name="Currie J."/>
            <person name="Collura K."/>
            <person name="Luo M."/>
            <person name="Yang T."/>
            <person name="Ammiraju J.S.S."/>
            <person name="Engler F."/>
            <person name="Soderlund C."/>
            <person name="Wing R.A."/>
            <person name="Palmer L.E."/>
            <person name="de la Bastide M."/>
            <person name="Spiegel L."/>
            <person name="Nascimento L."/>
            <person name="Zutavern T."/>
            <person name="O'Shaughnessy A."/>
            <person name="Dike S."/>
            <person name="Dedhia N."/>
            <person name="Preston R."/>
            <person name="Balija V."/>
            <person name="McCombie W.R."/>
            <person name="Chow T."/>
            <person name="Chen H."/>
            <person name="Chung M."/>
            <person name="Chen C."/>
            <person name="Shaw J."/>
            <person name="Wu H."/>
            <person name="Hsiao K."/>
            <person name="Chao Y."/>
            <person name="Chu M."/>
            <person name="Cheng C."/>
            <person name="Hour A."/>
            <person name="Lee P."/>
            <person name="Lin S."/>
            <person name="Lin Y."/>
            <person name="Liou J."/>
            <person name="Liu S."/>
            <person name="Hsing Y."/>
            <person name="Raghuvanshi S."/>
            <person name="Mohanty A."/>
            <person name="Bharti A.K."/>
            <person name="Gaur A."/>
            <person name="Gupta V."/>
            <person name="Kumar D."/>
            <person name="Ravi V."/>
            <person name="Vij S."/>
            <person name="Kapur A."/>
            <person name="Khurana P."/>
            <person name="Khurana P."/>
            <person name="Khurana J.P."/>
            <person name="Tyagi A.K."/>
            <person name="Gaikwad K."/>
            <person name="Singh A."/>
            <person name="Dalal V."/>
            <person name="Srivastava S."/>
            <person name="Dixit A."/>
            <person name="Pal A.K."/>
            <person name="Ghazi I.A."/>
            <person name="Yadav M."/>
            <person name="Pandit A."/>
            <person name="Bhargava A."/>
            <person name="Sureshbabu K."/>
            <person name="Batra K."/>
            <person name="Sharma T.R."/>
            <person name="Mohapatra T."/>
            <person name="Singh N.K."/>
            <person name="Messing J."/>
            <person name="Nelson A.B."/>
            <person name="Fuks G."/>
            <person name="Kavchok S."/>
            <person name="Keizer G."/>
            <person name="Linton E."/>
            <person name="Llaca V."/>
            <person name="Song R."/>
            <person name="Tanyolac B."/>
            <person name="Young S."/>
            <person name="Ho-Il K."/>
            <person name="Hahn J.H."/>
            <person name="Sangsakoo G."/>
            <person name="Vanavichit A."/>
            <person name="de Mattos Luiz.A.T."/>
            <person name="Zimmer P.D."/>
            <person name="Malone G."/>
            <person name="Dellagostin O."/>
            <person name="de Oliveira A.C."/>
            <person name="Bevan M."/>
            <person name="Bancroft I."/>
            <person name="Minx P."/>
            <person name="Cordum H."/>
            <person name="Wilson R."/>
            <person name="Cheng Z."/>
            <person name="Jin W."/>
            <person name="Jiang J."/>
            <person name="Leong S.A."/>
            <person name="Iwama H."/>
            <person name="Gojobori T."/>
            <person name="Itoh T."/>
            <person name="Niimura Y."/>
            <person name="Fujii Y."/>
            <person name="Habara T."/>
            <person name="Sakai H."/>
            <person name="Sato Y."/>
            <person name="Wilson G."/>
            <person name="Kumar K."/>
            <person name="McCouch S."/>
            <person name="Juretic N."/>
            <person name="Hoen D."/>
            <person name="Wright S."/>
            <person name="Bruskiewich R."/>
            <person name="Bureau T."/>
            <person name="Miyao A."/>
            <person name="Hirochika H."/>
            <person name="Nishikawa T."/>
            <person name="Kadowaki K."/>
            <person name="Sugiura M."/>
            <person name="Burr B."/>
            <person name="Sasaki T."/>
        </authorList>
    </citation>
    <scope>NUCLEOTIDE SEQUENCE [LARGE SCALE GENOMIC DNA]</scope>
    <source>
        <strain evidence="4">cv. Nipponbare</strain>
    </source>
</reference>
<reference evidence="3" key="1">
    <citation type="submission" date="2001-07" db="EMBL/GenBank/DDBJ databases">
        <title>Oryza sativa nipponbare(GA3) genomic DNA, chromosome 8, BAC clone:OJ1663_D06.</title>
        <authorList>
            <person name="Sasaki T."/>
            <person name="Matsumoto T."/>
            <person name="Yamamoto K."/>
        </authorList>
    </citation>
    <scope>NUCLEOTIDE SEQUENCE</scope>
</reference>
<feature type="compositionally biased region" description="Polar residues" evidence="1">
    <location>
        <begin position="1"/>
        <end position="13"/>
    </location>
</feature>
<dbReference type="EMBL" id="AP003898">
    <property type="protein sequence ID" value="BAD01196.1"/>
    <property type="molecule type" value="Genomic_DNA"/>
</dbReference>
<accession>Q8H3M3</accession>
<feature type="region of interest" description="Disordered" evidence="1">
    <location>
        <begin position="95"/>
        <end position="146"/>
    </location>
</feature>
<feature type="region of interest" description="Disordered" evidence="1">
    <location>
        <begin position="1"/>
        <end position="42"/>
    </location>
</feature>
<dbReference type="EMBL" id="AP004617">
    <property type="protein sequence ID" value="BAC24932.1"/>
    <property type="molecule type" value="Genomic_DNA"/>
</dbReference>
<name>Q8H3M3_ORYSJ</name>
<proteinExistence type="predicted"/>
<organism evidence="2 4">
    <name type="scientific">Oryza sativa subsp. japonica</name>
    <name type="common">Rice</name>
    <dbReference type="NCBI Taxonomy" id="39947"/>
    <lineage>
        <taxon>Eukaryota</taxon>
        <taxon>Viridiplantae</taxon>
        <taxon>Streptophyta</taxon>
        <taxon>Embryophyta</taxon>
        <taxon>Tracheophyta</taxon>
        <taxon>Spermatophyta</taxon>
        <taxon>Magnoliopsida</taxon>
        <taxon>Liliopsida</taxon>
        <taxon>Poales</taxon>
        <taxon>Poaceae</taxon>
        <taxon>BOP clade</taxon>
        <taxon>Oryzoideae</taxon>
        <taxon>Oryzeae</taxon>
        <taxon>Oryzinae</taxon>
        <taxon>Oryza</taxon>
        <taxon>Oryza sativa</taxon>
    </lineage>
</organism>
<sequence>MAAVSSLQQSTPLPEQGATDLPLYTRVGDGGNPSSPRERYHHSCHRHCRSSHARSAIAEVIHAARSILSLWSQRRIHCRRGSPCRIRHSAKLFAWRRGGRTKETKRQRRGGRRRRSSARGDDEEAEERRPAVQTQARGDNEEAEERRCQIQLSRGCPSWSRSSHVHRREEGGQGKPFRRTLPYGGWSSLLATIYDLPTTRSDFPVTRFSLPTA</sequence>
<feature type="region of interest" description="Disordered" evidence="1">
    <location>
        <begin position="157"/>
        <end position="176"/>
    </location>
</feature>
<reference evidence="4" key="4">
    <citation type="journal article" date="2008" name="Nucleic Acids Res.">
        <title>The rice annotation project database (RAP-DB): 2008 update.</title>
        <authorList>
            <consortium name="The rice annotation project (RAP)"/>
        </authorList>
    </citation>
    <scope>GENOME REANNOTATION</scope>
    <source>
        <strain evidence="4">cv. Nipponbare</strain>
    </source>
</reference>
<reference evidence="2" key="2">
    <citation type="submission" date="2002-01" db="EMBL/GenBank/DDBJ databases">
        <title>Oryza sativa nipponbare(GA3) genomic DNA, chromosome 8, PAC clone:P0479C08.</title>
        <authorList>
            <person name="Sasaki T."/>
            <person name="Matsumoto T."/>
            <person name="Yamamoto K."/>
        </authorList>
    </citation>
    <scope>NUCLEOTIDE SEQUENCE</scope>
</reference>
<dbReference type="Proteomes" id="UP000000763">
    <property type="component" value="Chromosome 8"/>
</dbReference>
<evidence type="ECO:0000313" key="4">
    <source>
        <dbReference type="Proteomes" id="UP000000763"/>
    </source>
</evidence>
<dbReference type="AlphaFoldDB" id="Q8H3M3"/>
<gene>
    <name evidence="2" type="primary">P0479C08.101</name>
    <name evidence="3" type="ORF">OJ1663_D06.23</name>
</gene>
<protein>
    <submittedName>
        <fullName evidence="2">Uncharacterized protein</fullName>
    </submittedName>
</protein>
<evidence type="ECO:0000313" key="3">
    <source>
        <dbReference type="EMBL" id="BAD01196.1"/>
    </source>
</evidence>
<feature type="compositionally biased region" description="Basic residues" evidence="1">
    <location>
        <begin position="97"/>
        <end position="117"/>
    </location>
</feature>